<evidence type="ECO:0000256" key="8">
    <source>
        <dbReference type="ARBA" id="ARBA00049934"/>
    </source>
</evidence>
<keyword evidence="4" id="KW-0479">Metal-binding</keyword>
<dbReference type="SUPFAM" id="SSF56228">
    <property type="entry name" value="Aldehyde ferredoxin oxidoreductase, N-terminal domain"/>
    <property type="match status" value="1"/>
</dbReference>
<organism evidence="10 11">
    <name type="scientific">Desulfolithobacter dissulfuricans</name>
    <dbReference type="NCBI Taxonomy" id="2795293"/>
    <lineage>
        <taxon>Bacteria</taxon>
        <taxon>Pseudomonadati</taxon>
        <taxon>Thermodesulfobacteriota</taxon>
        <taxon>Desulfobulbia</taxon>
        <taxon>Desulfobulbales</taxon>
        <taxon>Desulfobulbaceae</taxon>
        <taxon>Desulfolithobacter</taxon>
    </lineage>
</organism>
<dbReference type="GO" id="GO:0051539">
    <property type="term" value="F:4 iron, 4 sulfur cluster binding"/>
    <property type="evidence" value="ECO:0007669"/>
    <property type="project" value="UniProtKB-KW"/>
</dbReference>
<dbReference type="GO" id="GO:0009055">
    <property type="term" value="F:electron transfer activity"/>
    <property type="evidence" value="ECO:0007669"/>
    <property type="project" value="InterPro"/>
</dbReference>
<evidence type="ECO:0000259" key="9">
    <source>
        <dbReference type="SMART" id="SM00790"/>
    </source>
</evidence>
<dbReference type="Pfam" id="PF02730">
    <property type="entry name" value="AFOR_N"/>
    <property type="match status" value="1"/>
</dbReference>
<protein>
    <submittedName>
        <fullName evidence="10">Aldehyde ferredoxin oxidoreductase</fullName>
    </submittedName>
</protein>
<dbReference type="InterPro" id="IPR013983">
    <property type="entry name" value="Ald_Fedxn_OxRdtase_N"/>
</dbReference>
<gene>
    <name evidence="10" type="ORF">GF1_13640</name>
</gene>
<dbReference type="InterPro" id="IPR036021">
    <property type="entry name" value="Tungsten_al_ferr_oxy-like_C"/>
</dbReference>
<dbReference type="SUPFAM" id="SSF48310">
    <property type="entry name" value="Aldehyde ferredoxin oxidoreductase, C-terminal domains"/>
    <property type="match status" value="1"/>
</dbReference>
<keyword evidence="11" id="KW-1185">Reference proteome</keyword>
<dbReference type="InterPro" id="IPR013985">
    <property type="entry name" value="Ald_Fedxn_OxRdtase_dom3"/>
</dbReference>
<dbReference type="GO" id="GO:0046872">
    <property type="term" value="F:metal ion binding"/>
    <property type="evidence" value="ECO:0007669"/>
    <property type="project" value="UniProtKB-KW"/>
</dbReference>
<evidence type="ECO:0000256" key="4">
    <source>
        <dbReference type="ARBA" id="ARBA00022723"/>
    </source>
</evidence>
<evidence type="ECO:0000256" key="2">
    <source>
        <dbReference type="ARBA" id="ARBA00011032"/>
    </source>
</evidence>
<dbReference type="AlphaFoldDB" id="A0A915U048"/>
<comment type="cofactor">
    <cofactor evidence="1">
        <name>[4Fe-4S] cluster</name>
        <dbReference type="ChEBI" id="CHEBI:49883"/>
    </cofactor>
</comment>
<dbReference type="InterPro" id="IPR051919">
    <property type="entry name" value="W-dependent_AOR"/>
</dbReference>
<feature type="domain" description="Aldehyde ferredoxin oxidoreductase N-terminal" evidence="9">
    <location>
        <begin position="5"/>
        <end position="206"/>
    </location>
</feature>
<keyword evidence="6" id="KW-0408">Iron</keyword>
<dbReference type="RefSeq" id="WP_267928865.1">
    <property type="nucleotide sequence ID" value="NZ_AP024233.1"/>
</dbReference>
<dbReference type="InterPro" id="IPR001203">
    <property type="entry name" value="OxRdtase_Ald_Fedxn_C"/>
</dbReference>
<dbReference type="SMART" id="SM00790">
    <property type="entry name" value="AFOR_N"/>
    <property type="match status" value="1"/>
</dbReference>
<dbReference type="PANTHER" id="PTHR30038:SF8">
    <property type="entry name" value="ALDEHYDE FERREDOXIN OXIDOREDUCTASE"/>
    <property type="match status" value="1"/>
</dbReference>
<dbReference type="Gene3D" id="1.10.569.10">
    <property type="entry name" value="Aldehyde Ferredoxin Oxidoreductase Protein, subunit A, domain 2"/>
    <property type="match status" value="1"/>
</dbReference>
<dbReference type="Gene3D" id="1.10.599.10">
    <property type="entry name" value="Aldehyde Ferredoxin Oxidoreductase Protein, subunit A, domain 3"/>
    <property type="match status" value="1"/>
</dbReference>
<accession>A0A915U048</accession>
<dbReference type="InterPro" id="IPR036503">
    <property type="entry name" value="Ald_Fedxn_OxRdtase_N_sf"/>
</dbReference>
<evidence type="ECO:0000256" key="1">
    <source>
        <dbReference type="ARBA" id="ARBA00001966"/>
    </source>
</evidence>
<evidence type="ECO:0000256" key="7">
    <source>
        <dbReference type="ARBA" id="ARBA00023014"/>
    </source>
</evidence>
<dbReference type="KEGG" id="ddu:GF1_13640"/>
<evidence type="ECO:0000256" key="5">
    <source>
        <dbReference type="ARBA" id="ARBA00023002"/>
    </source>
</evidence>
<dbReference type="EMBL" id="AP024233">
    <property type="protein sequence ID" value="BCO08988.1"/>
    <property type="molecule type" value="Genomic_DNA"/>
</dbReference>
<proteinExistence type="inferred from homology"/>
<dbReference type="Gene3D" id="3.60.9.10">
    <property type="entry name" value="Aldehyde ferredoxin oxidoreductase, N-terminal domain"/>
    <property type="match status" value="1"/>
</dbReference>
<dbReference type="InterPro" id="IPR013984">
    <property type="entry name" value="Ald_Fedxn_OxRdtase_dom2"/>
</dbReference>
<comment type="cofactor">
    <cofactor evidence="8">
        <name>tungstopterin</name>
        <dbReference type="ChEBI" id="CHEBI:30402"/>
    </cofactor>
</comment>
<reference evidence="10" key="1">
    <citation type="submission" date="2020-12" db="EMBL/GenBank/DDBJ databases">
        <title>Desulfobium dissulfuricans gen. nov., sp. nov., a novel mesophilic, sulfate-reducing bacterium isolated from a deep-sea hydrothermal vent.</title>
        <authorList>
            <person name="Hashimoto Y."/>
            <person name="Tame A."/>
            <person name="Sawayama S."/>
            <person name="Miyazaki J."/>
            <person name="Takai K."/>
            <person name="Nakagawa S."/>
        </authorList>
    </citation>
    <scope>NUCLEOTIDE SEQUENCE</scope>
    <source>
        <strain evidence="10">GF1</strain>
    </source>
</reference>
<evidence type="ECO:0000313" key="11">
    <source>
        <dbReference type="Proteomes" id="UP001063350"/>
    </source>
</evidence>
<evidence type="ECO:0000256" key="3">
    <source>
        <dbReference type="ARBA" id="ARBA00022485"/>
    </source>
</evidence>
<comment type="similarity">
    <text evidence="2">Belongs to the AOR/FOR family.</text>
</comment>
<name>A0A915U048_9BACT</name>
<dbReference type="GO" id="GO:0016625">
    <property type="term" value="F:oxidoreductase activity, acting on the aldehyde or oxo group of donors, iron-sulfur protein as acceptor"/>
    <property type="evidence" value="ECO:0007669"/>
    <property type="project" value="InterPro"/>
</dbReference>
<evidence type="ECO:0000256" key="6">
    <source>
        <dbReference type="ARBA" id="ARBA00023004"/>
    </source>
</evidence>
<evidence type="ECO:0000313" key="10">
    <source>
        <dbReference type="EMBL" id="BCO08988.1"/>
    </source>
</evidence>
<dbReference type="Pfam" id="PF01314">
    <property type="entry name" value="AFOR_C"/>
    <property type="match status" value="1"/>
</dbReference>
<dbReference type="Proteomes" id="UP001063350">
    <property type="component" value="Chromosome"/>
</dbReference>
<sequence>MNRDHFRVLVVDLDTGQSQVEQFDGRDQAIGGSGLAALLFEKYGRKDRPWSHADQPFILAIGPLTGAFPLMSKTVAAFKSPYHDQYTESHAGGRLALALRFAGYDGLVVTGCAPGLSILELGSRHIRIRDAGYLRGMDAYATGKLLRRIHPGGSGHRSILRIGPAGECGLAMACINVDTYRHFGRLGGGTVLGNKNIKGIIIQGDSGFSLPEGSDYQKLFATVYEQVTATNMMQKYHNLGTAANLQVLDDLKALPWRNLQQTSDPETITGVNGETFADKTLLRNGACSGCPVGCIHIGYVREKFHQDNRYFYRQVAYDYEPIFACGTMLGLGNPFEVLGIMDEMEKMGLDAMSGGVALAWATEALEQGLVSVRETGVELRFGDAAGYRQAARMLGTGANDFYTLLGQGTLRAAEAYGGRDFACVLGQEMAGYATGELFFAAQSLGFRHSHLDTGGYSYDQKHAEKDVDRAVQFLLDDEPGRVLLTSMVACLFARSIYTEEMLARCLDVLGYETLAGNLPELGEQIRCHRWRLRFATGFRPEDVTIPKRFYRVQTWKGPVDPAYLDQLRTRYIEALRARVEPD</sequence>
<dbReference type="PANTHER" id="PTHR30038">
    <property type="entry name" value="ALDEHYDE FERREDOXIN OXIDOREDUCTASE"/>
    <property type="match status" value="1"/>
</dbReference>
<keyword evidence="3" id="KW-0004">4Fe-4S</keyword>
<keyword evidence="7" id="KW-0411">Iron-sulfur</keyword>
<keyword evidence="5" id="KW-0560">Oxidoreductase</keyword>